<evidence type="ECO:0000259" key="1">
    <source>
        <dbReference type="PROSITE" id="PS51186"/>
    </source>
</evidence>
<name>A0ABP8MBH1_9BACT</name>
<comment type="caution">
    <text evidence="2">The sequence shown here is derived from an EMBL/GenBank/DDBJ whole genome shotgun (WGS) entry which is preliminary data.</text>
</comment>
<keyword evidence="3" id="KW-1185">Reference proteome</keyword>
<reference evidence="3" key="1">
    <citation type="journal article" date="2019" name="Int. J. Syst. Evol. Microbiol.">
        <title>The Global Catalogue of Microorganisms (GCM) 10K type strain sequencing project: providing services to taxonomists for standard genome sequencing and annotation.</title>
        <authorList>
            <consortium name="The Broad Institute Genomics Platform"/>
            <consortium name="The Broad Institute Genome Sequencing Center for Infectious Disease"/>
            <person name="Wu L."/>
            <person name="Ma J."/>
        </authorList>
    </citation>
    <scope>NUCLEOTIDE SEQUENCE [LARGE SCALE GENOMIC DNA]</scope>
    <source>
        <strain evidence="3">JCM 17927</strain>
    </source>
</reference>
<evidence type="ECO:0000313" key="2">
    <source>
        <dbReference type="EMBL" id="GAA4445879.1"/>
    </source>
</evidence>
<dbReference type="EMBL" id="BAABHD010000001">
    <property type="protein sequence ID" value="GAA4445879.1"/>
    <property type="molecule type" value="Genomic_DNA"/>
</dbReference>
<dbReference type="InterPro" id="IPR016181">
    <property type="entry name" value="Acyl_CoA_acyltransferase"/>
</dbReference>
<evidence type="ECO:0000313" key="3">
    <source>
        <dbReference type="Proteomes" id="UP001501175"/>
    </source>
</evidence>
<dbReference type="InterPro" id="IPR000182">
    <property type="entry name" value="GNAT_dom"/>
</dbReference>
<organism evidence="2 3">
    <name type="scientific">Nibrella saemangeumensis</name>
    <dbReference type="NCBI Taxonomy" id="1084526"/>
    <lineage>
        <taxon>Bacteria</taxon>
        <taxon>Pseudomonadati</taxon>
        <taxon>Bacteroidota</taxon>
        <taxon>Cytophagia</taxon>
        <taxon>Cytophagales</taxon>
        <taxon>Spirosomataceae</taxon>
        <taxon>Nibrella</taxon>
    </lineage>
</organism>
<protein>
    <recommendedName>
        <fullName evidence="1">N-acetyltransferase domain-containing protein</fullName>
    </recommendedName>
</protein>
<dbReference type="Gene3D" id="3.40.630.30">
    <property type="match status" value="1"/>
</dbReference>
<accession>A0ABP8MBH1</accession>
<dbReference type="SUPFAM" id="SSF55729">
    <property type="entry name" value="Acyl-CoA N-acyltransferases (Nat)"/>
    <property type="match status" value="1"/>
</dbReference>
<proteinExistence type="predicted"/>
<dbReference type="PROSITE" id="PS51186">
    <property type="entry name" value="GNAT"/>
    <property type="match status" value="1"/>
</dbReference>
<sequence length="187" mass="21475">MYAKMIRYTTAATDDDLQQILALQQQNLAKIITPEQQQEQGFVTVVHTLPLLQQMNAAAPQIIAKDGDQLAGYALVMPTSFRSFIPVLQPMFDLLDTLEYDGQLVGSYSYYVMGQICVVEKYRGQGVFDGLYQYHRDRLSADFDLCVTEVATRNTRSLRAHQRVGFTSIAEYEDETDRWCVIVWDWR</sequence>
<gene>
    <name evidence="2" type="ORF">GCM10023189_00340</name>
</gene>
<dbReference type="Proteomes" id="UP001501175">
    <property type="component" value="Unassembled WGS sequence"/>
</dbReference>
<feature type="domain" description="N-acetyltransferase" evidence="1">
    <location>
        <begin position="6"/>
        <end position="187"/>
    </location>
</feature>